<dbReference type="Pfam" id="PF02892">
    <property type="entry name" value="zf-BED"/>
    <property type="match status" value="1"/>
</dbReference>
<dbReference type="PROSITE" id="PS50808">
    <property type="entry name" value="ZF_BED"/>
    <property type="match status" value="1"/>
</dbReference>
<gene>
    <name evidence="6" type="ORF">RirG_201050</name>
</gene>
<organism evidence="6 7">
    <name type="scientific">Rhizophagus irregularis (strain DAOM 197198w)</name>
    <name type="common">Glomus intraradices</name>
    <dbReference type="NCBI Taxonomy" id="1432141"/>
    <lineage>
        <taxon>Eukaryota</taxon>
        <taxon>Fungi</taxon>
        <taxon>Fungi incertae sedis</taxon>
        <taxon>Mucoromycota</taxon>
        <taxon>Glomeromycotina</taxon>
        <taxon>Glomeromycetes</taxon>
        <taxon>Glomerales</taxon>
        <taxon>Glomeraceae</taxon>
        <taxon>Rhizophagus</taxon>
    </lineage>
</organism>
<dbReference type="AlphaFoldDB" id="A0A015IV29"/>
<keyword evidence="2 4" id="KW-0863">Zinc-finger</keyword>
<dbReference type="GO" id="GO:1990837">
    <property type="term" value="F:sequence-specific double-stranded DNA binding"/>
    <property type="evidence" value="ECO:0007669"/>
    <property type="project" value="TreeGrafter"/>
</dbReference>
<keyword evidence="1" id="KW-0479">Metal-binding</keyword>
<sequence length="172" mass="19353">MSNLEGSCEVKMNLIILTPELGDISITDIQKTDEEVSLNSEKKSNSPNLLPVRAPSLVWQYYKKVIDDKGVVLYVKCNFCDQKYSAKTSTGTFNDHFKRKHSKIQPKGAGSIEAAFNNSQTRTTLQGKNHLDILDNLINWVIMKCQAFRVVDSPSFKELIASLNPEFQVPSQ</sequence>
<dbReference type="GO" id="GO:0008270">
    <property type="term" value="F:zinc ion binding"/>
    <property type="evidence" value="ECO:0007669"/>
    <property type="project" value="UniProtKB-KW"/>
</dbReference>
<keyword evidence="7" id="KW-1185">Reference proteome</keyword>
<dbReference type="SMART" id="SM00614">
    <property type="entry name" value="ZnF_BED"/>
    <property type="match status" value="1"/>
</dbReference>
<accession>A0A015IV29</accession>
<evidence type="ECO:0000256" key="3">
    <source>
        <dbReference type="ARBA" id="ARBA00022833"/>
    </source>
</evidence>
<dbReference type="Proteomes" id="UP000022910">
    <property type="component" value="Unassembled WGS sequence"/>
</dbReference>
<reference evidence="6 7" key="1">
    <citation type="submission" date="2014-02" db="EMBL/GenBank/DDBJ databases">
        <title>Single nucleus genome sequencing reveals high similarity among nuclei of an endomycorrhizal fungus.</title>
        <authorList>
            <person name="Lin K."/>
            <person name="Geurts R."/>
            <person name="Zhang Z."/>
            <person name="Limpens E."/>
            <person name="Saunders D.G."/>
            <person name="Mu D."/>
            <person name="Pang E."/>
            <person name="Cao H."/>
            <person name="Cha H."/>
            <person name="Lin T."/>
            <person name="Zhou Q."/>
            <person name="Shang Y."/>
            <person name="Li Y."/>
            <person name="Ivanov S."/>
            <person name="Sharma T."/>
            <person name="Velzen R.V."/>
            <person name="Ruijter N.D."/>
            <person name="Aanen D.K."/>
            <person name="Win J."/>
            <person name="Kamoun S."/>
            <person name="Bisseling T."/>
            <person name="Huang S."/>
        </authorList>
    </citation>
    <scope>NUCLEOTIDE SEQUENCE [LARGE SCALE GENOMIC DNA]</scope>
    <source>
        <strain evidence="7">DAOM197198w</strain>
    </source>
</reference>
<evidence type="ECO:0000256" key="1">
    <source>
        <dbReference type="ARBA" id="ARBA00022723"/>
    </source>
</evidence>
<evidence type="ECO:0000313" key="6">
    <source>
        <dbReference type="EMBL" id="EXX58100.1"/>
    </source>
</evidence>
<dbReference type="InterPro" id="IPR003656">
    <property type="entry name" value="Znf_BED"/>
</dbReference>
<dbReference type="PANTHER" id="PTHR34396:SF25">
    <property type="entry name" value="BOUNDARY ELEMENT ASSOCIATED FACTOR"/>
    <property type="match status" value="1"/>
</dbReference>
<feature type="domain" description="BED-type" evidence="5">
    <location>
        <begin position="53"/>
        <end position="108"/>
    </location>
</feature>
<name>A0A015IV29_RHIIW</name>
<dbReference type="SUPFAM" id="SSF57667">
    <property type="entry name" value="beta-beta-alpha zinc fingers"/>
    <property type="match status" value="1"/>
</dbReference>
<dbReference type="InterPro" id="IPR053031">
    <property type="entry name" value="Cuticle_assoc_protein"/>
</dbReference>
<dbReference type="PANTHER" id="PTHR34396">
    <property type="entry name" value="OS03G0264950 PROTEIN-RELATED"/>
    <property type="match status" value="1"/>
</dbReference>
<dbReference type="GO" id="GO:0005634">
    <property type="term" value="C:nucleus"/>
    <property type="evidence" value="ECO:0007669"/>
    <property type="project" value="TreeGrafter"/>
</dbReference>
<keyword evidence="3" id="KW-0862">Zinc</keyword>
<proteinExistence type="predicted"/>
<dbReference type="EMBL" id="JEMT01027026">
    <property type="protein sequence ID" value="EXX58100.1"/>
    <property type="molecule type" value="Genomic_DNA"/>
</dbReference>
<evidence type="ECO:0000256" key="2">
    <source>
        <dbReference type="ARBA" id="ARBA00022771"/>
    </source>
</evidence>
<dbReference type="InterPro" id="IPR036236">
    <property type="entry name" value="Znf_C2H2_sf"/>
</dbReference>
<protein>
    <recommendedName>
        <fullName evidence="5">BED-type domain-containing protein</fullName>
    </recommendedName>
</protein>
<evidence type="ECO:0000313" key="7">
    <source>
        <dbReference type="Proteomes" id="UP000022910"/>
    </source>
</evidence>
<dbReference type="GO" id="GO:0006357">
    <property type="term" value="P:regulation of transcription by RNA polymerase II"/>
    <property type="evidence" value="ECO:0007669"/>
    <property type="project" value="TreeGrafter"/>
</dbReference>
<dbReference type="HOGENOM" id="CLU_1744983_0_0_1"/>
<evidence type="ECO:0000256" key="4">
    <source>
        <dbReference type="PROSITE-ProRule" id="PRU00027"/>
    </source>
</evidence>
<comment type="caution">
    <text evidence="6">The sequence shown here is derived from an EMBL/GenBank/DDBJ whole genome shotgun (WGS) entry which is preliminary data.</text>
</comment>
<evidence type="ECO:0000259" key="5">
    <source>
        <dbReference type="PROSITE" id="PS50808"/>
    </source>
</evidence>